<keyword evidence="2" id="KW-1185">Reference proteome</keyword>
<evidence type="ECO:0008006" key="3">
    <source>
        <dbReference type="Google" id="ProtNLM"/>
    </source>
</evidence>
<proteinExistence type="predicted"/>
<evidence type="ECO:0000313" key="2">
    <source>
        <dbReference type="Proteomes" id="UP001174909"/>
    </source>
</evidence>
<dbReference type="Proteomes" id="UP001174909">
    <property type="component" value="Unassembled WGS sequence"/>
</dbReference>
<evidence type="ECO:0000313" key="1">
    <source>
        <dbReference type="EMBL" id="CAI8046308.1"/>
    </source>
</evidence>
<organism evidence="1 2">
    <name type="scientific">Geodia barretti</name>
    <name type="common">Barrett's horny sponge</name>
    <dbReference type="NCBI Taxonomy" id="519541"/>
    <lineage>
        <taxon>Eukaryota</taxon>
        <taxon>Metazoa</taxon>
        <taxon>Porifera</taxon>
        <taxon>Demospongiae</taxon>
        <taxon>Heteroscleromorpha</taxon>
        <taxon>Tetractinellida</taxon>
        <taxon>Astrophorina</taxon>
        <taxon>Geodiidae</taxon>
        <taxon>Geodia</taxon>
    </lineage>
</organism>
<dbReference type="InterPro" id="IPR036249">
    <property type="entry name" value="Thioredoxin-like_sf"/>
</dbReference>
<name>A0AA35TEV3_GEOBA</name>
<protein>
    <recommendedName>
        <fullName evidence="3">Thioredoxin family protein</fullName>
    </recommendedName>
</protein>
<gene>
    <name evidence="1" type="ORF">GBAR_LOCUS25596</name>
</gene>
<dbReference type="AlphaFoldDB" id="A0AA35TEV3"/>
<dbReference type="Pfam" id="PF14595">
    <property type="entry name" value="Thioredoxin_9"/>
    <property type="match status" value="1"/>
</dbReference>
<dbReference type="EMBL" id="CASHTH010003554">
    <property type="protein sequence ID" value="CAI8046308.1"/>
    <property type="molecule type" value="Genomic_DNA"/>
</dbReference>
<dbReference type="Gene3D" id="3.40.30.10">
    <property type="entry name" value="Glutaredoxin"/>
    <property type="match status" value="1"/>
</dbReference>
<accession>A0AA35TEV3</accession>
<sequence>MARETSVVTPERYSQGFDYLAYMNEIKVNKARFEGFYEASILSDEDVRALKDLVSRENGPKKMLVLGEDWCGDVIRGMPVLARICEASGMEMRIFPRDTHHDIMNEFLKEGQWMSIPVAVFYTGDHDYICHWIERPAVAEREMHQIEVDIRAENPDIDDQAFGRERRARTAAKADEWIAATVVEIRELLEKSVGYPSPLP</sequence>
<comment type="caution">
    <text evidence="1">The sequence shown here is derived from an EMBL/GenBank/DDBJ whole genome shotgun (WGS) entry which is preliminary data.</text>
</comment>
<dbReference type="SUPFAM" id="SSF52833">
    <property type="entry name" value="Thioredoxin-like"/>
    <property type="match status" value="1"/>
</dbReference>
<reference evidence="1" key="1">
    <citation type="submission" date="2023-03" db="EMBL/GenBank/DDBJ databases">
        <authorList>
            <person name="Steffen K."/>
            <person name="Cardenas P."/>
        </authorList>
    </citation>
    <scope>NUCLEOTIDE SEQUENCE</scope>
</reference>